<protein>
    <submittedName>
        <fullName evidence="2">ORF2</fullName>
    </submittedName>
</protein>
<feature type="compositionally biased region" description="Polar residues" evidence="1">
    <location>
        <begin position="425"/>
        <end position="436"/>
    </location>
</feature>
<dbReference type="EMBL" id="S74401">
    <property type="protein sequence ID" value="AAB33242.2"/>
    <property type="molecule type" value="Genomic_DNA"/>
</dbReference>
<feature type="compositionally biased region" description="Gly residues" evidence="1">
    <location>
        <begin position="104"/>
        <end position="117"/>
    </location>
</feature>
<name>Q53466_MYCPC</name>
<dbReference type="AlphaFoldDB" id="Q53466"/>
<proteinExistence type="predicted"/>
<feature type="region of interest" description="Disordered" evidence="1">
    <location>
        <begin position="104"/>
        <end position="127"/>
    </location>
</feature>
<feature type="region of interest" description="Disordered" evidence="1">
    <location>
        <begin position="316"/>
        <end position="363"/>
    </location>
</feature>
<organism evidence="2">
    <name type="scientific">Mycobacterium paratuberculosis</name>
    <dbReference type="NCBI Taxonomy" id="1770"/>
    <lineage>
        <taxon>Bacteria</taxon>
        <taxon>Bacillati</taxon>
        <taxon>Actinomycetota</taxon>
        <taxon>Actinomycetes</taxon>
        <taxon>Mycobacteriales</taxon>
        <taxon>Mycobacteriaceae</taxon>
        <taxon>Mycobacterium</taxon>
        <taxon>Mycobacterium avium complex (MAC)</taxon>
    </lineage>
</organism>
<sequence>MTLSSRRGSGCGVVDSVVAQHGPQDVEAAAGQGEGVGADADQGRQVAGAQQAPVDGLGVAFSFGAFSVVVGARGVASGAFEVSADAAGISWYRRQAGDAGEAVGGGECGHVPAGGGEELSAQDDAESGHAQDDFGVAVAAKSLLDHRVGVADFGVEGHHLLGQAGHHSGRQLLAGHDAVLGVSGLQRGGCDGIGVAGLAFTQERGYSSATGAAQRVGSLVASKQDQRGTALVVVEGAFQRRKYSSSWARIRFDRPGPISHQIGTSAGQDAQLDCDVIAGAQRLQVVAHPGLIGDDRSVFGVGLAFAAVTTRGVMDRAPGNIKQPLPGSDEQGDQQRGAAGVEVDRPRDLASIGQRRHRRNQLQQRGLVVGHPLREQSLRVVVNNHAVMVGLTGVHARPDRLCHNHLRNRHCPDQPSRRPRRRVLTQRSNRISQLAVESSRDRGRPISFGHPTQQPHESHTRRPWAIRSLSDGPEHPSRKVRNTT</sequence>
<evidence type="ECO:0000256" key="1">
    <source>
        <dbReference type="SAM" id="MobiDB-lite"/>
    </source>
</evidence>
<accession>Q53466</accession>
<reference evidence="2" key="1">
    <citation type="journal article" date="1994" name="Immunol. Cell Biol.">
        <title>Putative functional domain within ORF2 on the Mycobacterium insertion sequences IS900 and IS902.</title>
        <authorList>
            <person name="Doran T.J."/>
            <person name="Davies J.K."/>
            <person name="Radford A.J."/>
            <person name="Hodgson A.L."/>
        </authorList>
    </citation>
    <scope>NUCLEOTIDE SEQUENCE</scope>
</reference>
<feature type="region of interest" description="Disordered" evidence="1">
    <location>
        <begin position="405"/>
        <end position="484"/>
    </location>
</feature>
<evidence type="ECO:0000313" key="2">
    <source>
        <dbReference type="EMBL" id="AAB33242.2"/>
    </source>
</evidence>